<dbReference type="AlphaFoldDB" id="A0A6A4H7R8"/>
<dbReference type="Proteomes" id="UP000799118">
    <property type="component" value="Unassembled WGS sequence"/>
</dbReference>
<name>A0A6A4H7R8_9AGAR</name>
<feature type="compositionally biased region" description="Basic and acidic residues" evidence="1">
    <location>
        <begin position="926"/>
        <end position="942"/>
    </location>
</feature>
<proteinExistence type="predicted"/>
<organism evidence="2 3">
    <name type="scientific">Gymnopus androsaceus JB14</name>
    <dbReference type="NCBI Taxonomy" id="1447944"/>
    <lineage>
        <taxon>Eukaryota</taxon>
        <taxon>Fungi</taxon>
        <taxon>Dikarya</taxon>
        <taxon>Basidiomycota</taxon>
        <taxon>Agaricomycotina</taxon>
        <taxon>Agaricomycetes</taxon>
        <taxon>Agaricomycetidae</taxon>
        <taxon>Agaricales</taxon>
        <taxon>Marasmiineae</taxon>
        <taxon>Omphalotaceae</taxon>
        <taxon>Gymnopus</taxon>
    </lineage>
</organism>
<sequence>MLLDIMDNLPRLRMSTAHFRLMLWMMREAGVMNVPSYHAFRQMQRTLQATTRSEPKPFTSSLGNHFYVNDPREAVKRNLSNPQIAQYMNFYPEETTGPISEVWQCDRWKEYLPSEHTPMFSVGGKQFYINEAAILEDSRIVIPLTWIKRNGIIFADAHLVTTNEAGEWVQNPEPISISSDLFHMNYLDLMISRDGVRIPWHDPTSIPQMPNPDRNLVPEGYDLYDIYYPLWVDDVSGNKSKQYNKHINMYTVNSNLPGRLLQQEYFVQFISTSPNASSSEQFAAIKEMINDTHKHPILSYNAATGRMCGSRLRVPGLPADNPQQAEEASHGGGNSNHLCRKCNAGGSHEETESDAGYHALFCCGIARSAEETRNRLKDQLKAATMGIKSVVTEMQRGTGTKDKVAQYWIDILLDKSQHMKRNNPSLTAEEITAELLAWLEQQPGDKINPLLDIAGLDPTQDTPVEILHTILLGIVKYMWHIFHTTITEEQRNLFVVRLQSTDLDGLTIPPLRAAYIMQYRNNLIGKHFKTLMQTMAFHVHSLVTPAQFDLMKSAGELGAFLWAHEIKDMELYLSDLDIVIGNTLDAFAAVDPAKIINKIKIHLLPHIPNDIRRFGPIIRSSTEGFECFNAVFRLCSHRVETIAQRFAGMDRVKHIVSGGYHFDKESEEWIQASPRVLDILKSHLIIQRHLGWIPQDAIKYGFMKPLAVKKVSTFVWSSTKASSVLEQDWSLWNDNLSVIASSGDNCKIGSWVAVQKPRSTEYTLGRIIELLSPKVTSGRTPPANIVTVECFVLGDRRHPDFNLPVLYRPYADEDIQFIAVETKDVLFRLSVQHDCRLGMCKASGSRNVVQERQLLERTFSFIEHSDDDRFIINMYGLHNANLIRKLLPRHLTIPIPLHNDREAFHHETAARLRQLQDTKRKKTQEKRKATAAENKRKKDARVAEMTGKLPNEVSDEDVESAEDEELEGAPQRKRKKTI</sequence>
<dbReference type="OrthoDB" id="2506088at2759"/>
<evidence type="ECO:0000256" key="1">
    <source>
        <dbReference type="SAM" id="MobiDB-lite"/>
    </source>
</evidence>
<gene>
    <name evidence="2" type="ORF">BT96DRAFT_959108</name>
</gene>
<feature type="compositionally biased region" description="Acidic residues" evidence="1">
    <location>
        <begin position="953"/>
        <end position="967"/>
    </location>
</feature>
<evidence type="ECO:0000313" key="3">
    <source>
        <dbReference type="Proteomes" id="UP000799118"/>
    </source>
</evidence>
<protein>
    <submittedName>
        <fullName evidence="2">Uncharacterized protein</fullName>
    </submittedName>
</protein>
<dbReference type="EMBL" id="ML769577">
    <property type="protein sequence ID" value="KAE9393245.1"/>
    <property type="molecule type" value="Genomic_DNA"/>
</dbReference>
<accession>A0A6A4H7R8</accession>
<keyword evidence="3" id="KW-1185">Reference proteome</keyword>
<dbReference type="PANTHER" id="PTHR31912">
    <property type="entry name" value="IP13529P"/>
    <property type="match status" value="1"/>
</dbReference>
<feature type="region of interest" description="Disordered" evidence="1">
    <location>
        <begin position="912"/>
        <end position="978"/>
    </location>
</feature>
<evidence type="ECO:0000313" key="2">
    <source>
        <dbReference type="EMBL" id="KAE9393245.1"/>
    </source>
</evidence>
<reference evidence="2" key="1">
    <citation type="journal article" date="2019" name="Environ. Microbiol.">
        <title>Fungal ecological strategies reflected in gene transcription - a case study of two litter decomposers.</title>
        <authorList>
            <person name="Barbi F."/>
            <person name="Kohler A."/>
            <person name="Barry K."/>
            <person name="Baskaran P."/>
            <person name="Daum C."/>
            <person name="Fauchery L."/>
            <person name="Ihrmark K."/>
            <person name="Kuo A."/>
            <person name="LaButti K."/>
            <person name="Lipzen A."/>
            <person name="Morin E."/>
            <person name="Grigoriev I.V."/>
            <person name="Henrissat B."/>
            <person name="Lindahl B."/>
            <person name="Martin F."/>
        </authorList>
    </citation>
    <scope>NUCLEOTIDE SEQUENCE</scope>
    <source>
        <strain evidence="2">JB14</strain>
    </source>
</reference>
<feature type="region of interest" description="Disordered" evidence="1">
    <location>
        <begin position="316"/>
        <end position="336"/>
    </location>
</feature>
<dbReference type="PANTHER" id="PTHR31912:SF34">
    <property type="entry name" value="NOTOCHORD-RELATED PROTEIN"/>
    <property type="match status" value="1"/>
</dbReference>